<comment type="caution">
    <text evidence="2">The sequence shown here is derived from an EMBL/GenBank/DDBJ whole genome shotgun (WGS) entry which is preliminary data.</text>
</comment>
<evidence type="ECO:0000313" key="2">
    <source>
        <dbReference type="EMBL" id="KAJ8339760.1"/>
    </source>
</evidence>
<feature type="region of interest" description="Disordered" evidence="1">
    <location>
        <begin position="1"/>
        <end position="45"/>
    </location>
</feature>
<dbReference type="EMBL" id="JAINUF010000016">
    <property type="protein sequence ID" value="KAJ8339760.1"/>
    <property type="molecule type" value="Genomic_DNA"/>
</dbReference>
<gene>
    <name evidence="2" type="ORF">SKAU_G00343930</name>
</gene>
<proteinExistence type="predicted"/>
<evidence type="ECO:0000313" key="3">
    <source>
        <dbReference type="Proteomes" id="UP001152622"/>
    </source>
</evidence>
<organism evidence="2 3">
    <name type="scientific">Synaphobranchus kaupii</name>
    <name type="common">Kaup's arrowtooth eel</name>
    <dbReference type="NCBI Taxonomy" id="118154"/>
    <lineage>
        <taxon>Eukaryota</taxon>
        <taxon>Metazoa</taxon>
        <taxon>Chordata</taxon>
        <taxon>Craniata</taxon>
        <taxon>Vertebrata</taxon>
        <taxon>Euteleostomi</taxon>
        <taxon>Actinopterygii</taxon>
        <taxon>Neopterygii</taxon>
        <taxon>Teleostei</taxon>
        <taxon>Anguilliformes</taxon>
        <taxon>Synaphobranchidae</taxon>
        <taxon>Synaphobranchus</taxon>
    </lineage>
</organism>
<feature type="compositionally biased region" description="Basic and acidic residues" evidence="1">
    <location>
        <begin position="90"/>
        <end position="101"/>
    </location>
</feature>
<name>A0A9Q1EJ91_SYNKA</name>
<accession>A0A9Q1EJ91</accession>
<protein>
    <submittedName>
        <fullName evidence="2">Uncharacterized protein</fullName>
    </submittedName>
</protein>
<keyword evidence="3" id="KW-1185">Reference proteome</keyword>
<evidence type="ECO:0000256" key="1">
    <source>
        <dbReference type="SAM" id="MobiDB-lite"/>
    </source>
</evidence>
<feature type="region of interest" description="Disordered" evidence="1">
    <location>
        <begin position="75"/>
        <end position="122"/>
    </location>
</feature>
<dbReference type="AlphaFoldDB" id="A0A9Q1EJ91"/>
<sequence>MTEPHRVLFVTNRRWRRPPPGEPATGNASSLGGASRRFHTFARTPPDRRLRTYGWMRAGRDPTALFPQLETDVHRLRGDPANGGLITPSLRDKQPAPRSDTEPSPLCTSRCHPAPSFIGPPI</sequence>
<dbReference type="Proteomes" id="UP001152622">
    <property type="component" value="Chromosome 16"/>
</dbReference>
<reference evidence="2" key="1">
    <citation type="journal article" date="2023" name="Science">
        <title>Genome structures resolve the early diversification of teleost fishes.</title>
        <authorList>
            <person name="Parey E."/>
            <person name="Louis A."/>
            <person name="Montfort J."/>
            <person name="Bouchez O."/>
            <person name="Roques C."/>
            <person name="Iampietro C."/>
            <person name="Lluch J."/>
            <person name="Castinel A."/>
            <person name="Donnadieu C."/>
            <person name="Desvignes T."/>
            <person name="Floi Bucao C."/>
            <person name="Jouanno E."/>
            <person name="Wen M."/>
            <person name="Mejri S."/>
            <person name="Dirks R."/>
            <person name="Jansen H."/>
            <person name="Henkel C."/>
            <person name="Chen W.J."/>
            <person name="Zahm M."/>
            <person name="Cabau C."/>
            <person name="Klopp C."/>
            <person name="Thompson A.W."/>
            <person name="Robinson-Rechavi M."/>
            <person name="Braasch I."/>
            <person name="Lecointre G."/>
            <person name="Bobe J."/>
            <person name="Postlethwait J.H."/>
            <person name="Berthelot C."/>
            <person name="Roest Crollius H."/>
            <person name="Guiguen Y."/>
        </authorList>
    </citation>
    <scope>NUCLEOTIDE SEQUENCE</scope>
    <source>
        <strain evidence="2">WJC10195</strain>
    </source>
</reference>